<gene>
    <name evidence="2" type="ORF">K8F61_11195</name>
</gene>
<feature type="transmembrane region" description="Helical" evidence="1">
    <location>
        <begin position="32"/>
        <end position="49"/>
    </location>
</feature>
<name>A0ABY3RRA9_9MICO</name>
<keyword evidence="1" id="KW-0472">Membrane</keyword>
<dbReference type="RefSeq" id="WP_067249848.1">
    <property type="nucleotide sequence ID" value="NZ_CP082781.1"/>
</dbReference>
<keyword evidence="3" id="KW-1185">Reference proteome</keyword>
<evidence type="ECO:0000313" key="3">
    <source>
        <dbReference type="Proteomes" id="UP001199642"/>
    </source>
</evidence>
<organism evidence="2 3">
    <name type="scientific">Microbacterium resistens</name>
    <dbReference type="NCBI Taxonomy" id="156977"/>
    <lineage>
        <taxon>Bacteria</taxon>
        <taxon>Bacillati</taxon>
        <taxon>Actinomycetota</taxon>
        <taxon>Actinomycetes</taxon>
        <taxon>Micrococcales</taxon>
        <taxon>Microbacteriaceae</taxon>
        <taxon>Microbacterium</taxon>
    </lineage>
</organism>
<dbReference type="EMBL" id="CP082781">
    <property type="protein sequence ID" value="UGS25256.1"/>
    <property type="molecule type" value="Genomic_DNA"/>
</dbReference>
<dbReference type="Proteomes" id="UP001199642">
    <property type="component" value="Chromosome"/>
</dbReference>
<keyword evidence="1" id="KW-1133">Transmembrane helix</keyword>
<keyword evidence="1" id="KW-0812">Transmembrane</keyword>
<evidence type="ECO:0000256" key="1">
    <source>
        <dbReference type="SAM" id="Phobius"/>
    </source>
</evidence>
<proteinExistence type="predicted"/>
<evidence type="ECO:0000313" key="2">
    <source>
        <dbReference type="EMBL" id="UGS25256.1"/>
    </source>
</evidence>
<sequence length="62" mass="6724">MIGSFIIFGVLFLGGFALLGNAQNFPGFESLAFIGGILLVSLALAWMMRERGGATKRSRSWE</sequence>
<reference evidence="2 3" key="1">
    <citation type="submission" date="2023-01" db="EMBL/GenBank/DDBJ databases">
        <title>Characterization of estradiol degrading bacteria Microbacterium sp. MZT7 and reveal degrading genes through genome analysis.</title>
        <authorList>
            <person name="Hao P."/>
            <person name="Gao Y."/>
        </authorList>
    </citation>
    <scope>NUCLEOTIDE SEQUENCE [LARGE SCALE GENOMIC DNA]</scope>
    <source>
        <strain evidence="2 3">MZT7</strain>
    </source>
</reference>
<accession>A0ABY3RRA9</accession>
<protein>
    <submittedName>
        <fullName evidence="2">Uncharacterized protein</fullName>
    </submittedName>
</protein>